<feature type="signal peptide" evidence="2">
    <location>
        <begin position="1"/>
        <end position="27"/>
    </location>
</feature>
<sequence>MFSKERAMGFLAFLLAAVFILPASAFAASNTLATACKMEVTRTSLVLSDKFTLEDSALIKFSACDWKLAKYDTISSKVENPAVVSAKDGVGYVDVKAVGPGTSKVTVTAPGLEPVDVVFTVTSVKDQKGTNNDRDSSTNGSSSTNNNSSPSGGIPGNDQTEQVDPKLKQLQAYSKQIDNITKYEKKALDTASMNSYISSTTRKKAYLAFNNTVVPNYTNFVVELKKIKPADPKLAVVHNKYIQGASLQLQAFTLIKQSVASTTINWKTFDQGNEKLRAGVKYIDQYNKDMKTYMKQFN</sequence>
<evidence type="ECO:0000256" key="2">
    <source>
        <dbReference type="SAM" id="SignalP"/>
    </source>
</evidence>
<dbReference type="EMBL" id="JAUQTB010000003">
    <property type="protein sequence ID" value="MDO7906623.1"/>
    <property type="molecule type" value="Genomic_DNA"/>
</dbReference>
<name>A0ABT9CDG7_9BACL</name>
<evidence type="ECO:0000256" key="1">
    <source>
        <dbReference type="SAM" id="MobiDB-lite"/>
    </source>
</evidence>
<feature type="compositionally biased region" description="Low complexity" evidence="1">
    <location>
        <begin position="137"/>
        <end position="158"/>
    </location>
</feature>
<comment type="caution">
    <text evidence="3">The sequence shown here is derived from an EMBL/GenBank/DDBJ whole genome shotgun (WGS) entry which is preliminary data.</text>
</comment>
<dbReference type="Proteomes" id="UP001240171">
    <property type="component" value="Unassembled WGS sequence"/>
</dbReference>
<proteinExistence type="predicted"/>
<gene>
    <name evidence="3" type="ORF">Q5741_09335</name>
</gene>
<protein>
    <recommendedName>
        <fullName evidence="5">BIG2 domain-containing protein</fullName>
    </recommendedName>
</protein>
<feature type="region of interest" description="Disordered" evidence="1">
    <location>
        <begin position="124"/>
        <end position="162"/>
    </location>
</feature>
<keyword evidence="4" id="KW-1185">Reference proteome</keyword>
<feature type="chain" id="PRO_5047374531" description="BIG2 domain-containing protein" evidence="2">
    <location>
        <begin position="28"/>
        <end position="298"/>
    </location>
</feature>
<organism evidence="3 4">
    <name type="scientific">Paenibacillus lacisoli</name>
    <dbReference type="NCBI Taxonomy" id="3064525"/>
    <lineage>
        <taxon>Bacteria</taxon>
        <taxon>Bacillati</taxon>
        <taxon>Bacillota</taxon>
        <taxon>Bacilli</taxon>
        <taxon>Bacillales</taxon>
        <taxon>Paenibacillaceae</taxon>
        <taxon>Paenibacillus</taxon>
    </lineage>
</organism>
<evidence type="ECO:0000313" key="3">
    <source>
        <dbReference type="EMBL" id="MDO7906623.1"/>
    </source>
</evidence>
<reference evidence="3 4" key="1">
    <citation type="submission" date="2023-07" db="EMBL/GenBank/DDBJ databases">
        <title>Paenibacillus sp. JX-17 nov. isolated from soil.</title>
        <authorList>
            <person name="Wan Y."/>
            <person name="Liu B."/>
        </authorList>
    </citation>
    <scope>NUCLEOTIDE SEQUENCE [LARGE SCALE GENOMIC DNA]</scope>
    <source>
        <strain evidence="3 4">JX-17</strain>
    </source>
</reference>
<dbReference type="RefSeq" id="WP_305023800.1">
    <property type="nucleotide sequence ID" value="NZ_JAUQTB010000003.1"/>
</dbReference>
<evidence type="ECO:0008006" key="5">
    <source>
        <dbReference type="Google" id="ProtNLM"/>
    </source>
</evidence>
<accession>A0ABT9CDG7</accession>
<evidence type="ECO:0000313" key="4">
    <source>
        <dbReference type="Proteomes" id="UP001240171"/>
    </source>
</evidence>
<keyword evidence="2" id="KW-0732">Signal</keyword>
<feature type="compositionally biased region" description="Basic and acidic residues" evidence="1">
    <location>
        <begin position="125"/>
        <end position="136"/>
    </location>
</feature>